<name>A0A1I6GJD5_9RHOB</name>
<evidence type="ECO:0008006" key="3">
    <source>
        <dbReference type="Google" id="ProtNLM"/>
    </source>
</evidence>
<dbReference type="InterPro" id="IPR025355">
    <property type="entry name" value="DUF4259"/>
</dbReference>
<organism evidence="1 2">
    <name type="scientific">Yoonia tamlensis</name>
    <dbReference type="NCBI Taxonomy" id="390270"/>
    <lineage>
        <taxon>Bacteria</taxon>
        <taxon>Pseudomonadati</taxon>
        <taxon>Pseudomonadota</taxon>
        <taxon>Alphaproteobacteria</taxon>
        <taxon>Rhodobacterales</taxon>
        <taxon>Paracoccaceae</taxon>
        <taxon>Yoonia</taxon>
    </lineage>
</organism>
<evidence type="ECO:0000313" key="1">
    <source>
        <dbReference type="EMBL" id="SFR42259.1"/>
    </source>
</evidence>
<reference evidence="2" key="1">
    <citation type="submission" date="2016-10" db="EMBL/GenBank/DDBJ databases">
        <authorList>
            <person name="Varghese N."/>
            <person name="Submissions S."/>
        </authorList>
    </citation>
    <scope>NUCLEOTIDE SEQUENCE [LARGE SCALE GENOMIC DNA]</scope>
    <source>
        <strain evidence="2">DSM 26879</strain>
    </source>
</reference>
<sequence length="139" mass="14848">MGAWGVGSFDNDGSQDWLTDFAEFGATAATDILDACADAVASGYVDSDIGMGVVALAEVVAAALGKPDEDLADQLEEPVENHKDALMDVDNVQARTSEALEALMGDAETSELYDLWAETDELDDWLTQMKTLRARLDTA</sequence>
<keyword evidence="2" id="KW-1185">Reference proteome</keyword>
<gene>
    <name evidence="1" type="ORF">SAMN04488005_1753</name>
</gene>
<dbReference type="Pfam" id="PF14078">
    <property type="entry name" value="DUF4259"/>
    <property type="match status" value="1"/>
</dbReference>
<proteinExistence type="predicted"/>
<dbReference type="Proteomes" id="UP000199478">
    <property type="component" value="Unassembled WGS sequence"/>
</dbReference>
<dbReference type="EMBL" id="FOYP01000001">
    <property type="protein sequence ID" value="SFR42259.1"/>
    <property type="molecule type" value="Genomic_DNA"/>
</dbReference>
<accession>A0A1I6GJD5</accession>
<evidence type="ECO:0000313" key="2">
    <source>
        <dbReference type="Proteomes" id="UP000199478"/>
    </source>
</evidence>
<dbReference type="AlphaFoldDB" id="A0A1I6GJD5"/>
<dbReference type="OrthoDB" id="7594887at2"/>
<protein>
    <recommendedName>
        <fullName evidence="3">DUF4259 domain-containing protein</fullName>
    </recommendedName>
</protein>
<dbReference type="STRING" id="390270.SAMN04488005_1753"/>
<dbReference type="RefSeq" id="WP_090199017.1">
    <property type="nucleotide sequence ID" value="NZ_FOYP01000001.1"/>
</dbReference>